<sequence length="702" mass="78682">MNYQPVIAGNQTNPSACFQDKFDAEKAKEEIDQQYVLFPMWSSGSTNPQNNEKDVAFDDKEHDLMQKSLKLEDITYSDDEDVVGAEDDFNNLESSVPVSPIPTTIIYKDHHVSQIISDLPSTTQTRSMKRVVKDQGGLSQMFDNDFHTCMFARFLSQEKPKREEGIDYEEVFAPVAKIEAIILFLAYASFMDFMVYQIEVKSTFLYGIIEEEVYVYQPPGFKDPDHPDKNDIIFGATNKDLCKSFEMLMKDKFQMSSMRELTFFLGLQVKQKKDGIFISQDKYVAKILRKFGLTKGKLAGTPIDTEKPFLKDPDGEDVDVHTYRSMIGSLMYLASSRPNIMFAYKKQTVVDTSSTEAEYVAAASDADVPSQQELDMLFGPLYDEFFNACSNPSTNIQSTLAPSTHTNDNAEENNNDQAEEGEHIQDDEFTNPLCTPAQEVGESSSHNIGNSNVPTFNQPHVSEYRWTKDHLLEQAAIREVLRLDDAEGVDGLPNEEIFAELAHMGYEKPSTKLTFYKAFFSSQWKFLIHTILQSMSAKRTLWNEFSSAMASTVICLSTGKGFSWVETPLFEGMIVGQVIEEGGAEEEHVEDDTTTQGDDTTAQGDDTTAQGNDAPEPSIPSPTPPTLPPQQPQDIPSTSQVQHTPSQSPQPQPQPQPQAHQQAADFPMSLLQEAPDACVALTKRVEHLEYDKVAQALEITKL</sequence>
<feature type="compositionally biased region" description="Polar residues" evidence="1">
    <location>
        <begin position="441"/>
        <end position="454"/>
    </location>
</feature>
<proteinExistence type="predicted"/>
<dbReference type="PANTHER" id="PTHR11439:SF483">
    <property type="entry name" value="PEPTIDE SYNTHASE GLIP-LIKE, PUTATIVE (AFU_ORTHOLOGUE AFUA_3G12920)-RELATED"/>
    <property type="match status" value="1"/>
</dbReference>
<feature type="compositionally biased region" description="Acidic residues" evidence="1">
    <location>
        <begin position="409"/>
        <end position="419"/>
    </location>
</feature>
<feature type="compositionally biased region" description="Low complexity" evidence="1">
    <location>
        <begin position="594"/>
        <end position="611"/>
    </location>
</feature>
<feature type="non-terminal residue" evidence="3">
    <location>
        <position position="702"/>
    </location>
</feature>
<organism evidence="3">
    <name type="scientific">Tanacetum cinerariifolium</name>
    <name type="common">Dalmatian daisy</name>
    <name type="synonym">Chrysanthemum cinerariifolium</name>
    <dbReference type="NCBI Taxonomy" id="118510"/>
    <lineage>
        <taxon>Eukaryota</taxon>
        <taxon>Viridiplantae</taxon>
        <taxon>Streptophyta</taxon>
        <taxon>Embryophyta</taxon>
        <taxon>Tracheophyta</taxon>
        <taxon>Spermatophyta</taxon>
        <taxon>Magnoliopsida</taxon>
        <taxon>eudicotyledons</taxon>
        <taxon>Gunneridae</taxon>
        <taxon>Pentapetalae</taxon>
        <taxon>asterids</taxon>
        <taxon>campanulids</taxon>
        <taxon>Asterales</taxon>
        <taxon>Asteraceae</taxon>
        <taxon>Asteroideae</taxon>
        <taxon>Anthemideae</taxon>
        <taxon>Anthemidinae</taxon>
        <taxon>Tanacetum</taxon>
    </lineage>
</organism>
<dbReference type="Pfam" id="PF07727">
    <property type="entry name" value="RVT_2"/>
    <property type="match status" value="2"/>
</dbReference>
<feature type="region of interest" description="Disordered" evidence="1">
    <location>
        <begin position="396"/>
        <end position="454"/>
    </location>
</feature>
<dbReference type="PANTHER" id="PTHR11439">
    <property type="entry name" value="GAG-POL-RELATED RETROTRANSPOSON"/>
    <property type="match status" value="1"/>
</dbReference>
<gene>
    <name evidence="3" type="ORF">Tci_540846</name>
</gene>
<feature type="compositionally biased region" description="Low complexity" evidence="1">
    <location>
        <begin position="632"/>
        <end position="647"/>
    </location>
</feature>
<feature type="compositionally biased region" description="Pro residues" evidence="1">
    <location>
        <begin position="617"/>
        <end position="631"/>
    </location>
</feature>
<feature type="compositionally biased region" description="Polar residues" evidence="1">
    <location>
        <begin position="396"/>
        <end position="406"/>
    </location>
</feature>
<evidence type="ECO:0000259" key="2">
    <source>
        <dbReference type="Pfam" id="PF07727"/>
    </source>
</evidence>
<feature type="domain" description="Reverse transcriptase Ty1/copia-type" evidence="2">
    <location>
        <begin position="163"/>
        <end position="229"/>
    </location>
</feature>
<reference evidence="3" key="1">
    <citation type="journal article" date="2019" name="Sci. Rep.">
        <title>Draft genome of Tanacetum cinerariifolium, the natural source of mosquito coil.</title>
        <authorList>
            <person name="Yamashiro T."/>
            <person name="Shiraishi A."/>
            <person name="Satake H."/>
            <person name="Nakayama K."/>
        </authorList>
    </citation>
    <scope>NUCLEOTIDE SEQUENCE</scope>
</reference>
<comment type="caution">
    <text evidence="3">The sequence shown here is derived from an EMBL/GenBank/DDBJ whole genome shotgun (WGS) entry which is preliminary data.</text>
</comment>
<feature type="compositionally biased region" description="Acidic residues" evidence="1">
    <location>
        <begin position="584"/>
        <end position="593"/>
    </location>
</feature>
<feature type="domain" description="Reverse transcriptase Ty1/copia-type" evidence="2">
    <location>
        <begin position="230"/>
        <end position="303"/>
    </location>
</feature>
<name>A0A699IKD4_TANCI</name>
<evidence type="ECO:0000313" key="3">
    <source>
        <dbReference type="EMBL" id="GEZ68873.1"/>
    </source>
</evidence>
<feature type="region of interest" description="Disordered" evidence="1">
    <location>
        <begin position="584"/>
        <end position="670"/>
    </location>
</feature>
<evidence type="ECO:0000256" key="1">
    <source>
        <dbReference type="SAM" id="MobiDB-lite"/>
    </source>
</evidence>
<protein>
    <recommendedName>
        <fullName evidence="2">Reverse transcriptase Ty1/copia-type domain-containing protein</fullName>
    </recommendedName>
</protein>
<dbReference type="AlphaFoldDB" id="A0A699IKD4"/>
<dbReference type="InterPro" id="IPR013103">
    <property type="entry name" value="RVT_2"/>
</dbReference>
<dbReference type="EMBL" id="BKCJ010310335">
    <property type="protein sequence ID" value="GEZ68873.1"/>
    <property type="molecule type" value="Genomic_DNA"/>
</dbReference>
<accession>A0A699IKD4</accession>